<evidence type="ECO:0000259" key="11">
    <source>
        <dbReference type="PROSITE" id="PS50110"/>
    </source>
</evidence>
<reference evidence="14" key="1">
    <citation type="submission" date="2021-01" db="EMBL/GenBank/DDBJ databases">
        <title>Genome sequence of strain Noviherbaspirillum sp. DKR-6.</title>
        <authorList>
            <person name="Chaudhary D.K."/>
        </authorList>
    </citation>
    <scope>NUCLEOTIDE SEQUENCE</scope>
    <source>
        <strain evidence="14">DKR-6</strain>
    </source>
</reference>
<dbReference type="PRINTS" id="PR00344">
    <property type="entry name" value="BCTRLSENSOR"/>
</dbReference>
<evidence type="ECO:0000256" key="5">
    <source>
        <dbReference type="ARBA" id="ARBA00022741"/>
    </source>
</evidence>
<dbReference type="PROSITE" id="PS50109">
    <property type="entry name" value="HIS_KIN"/>
    <property type="match status" value="1"/>
</dbReference>
<feature type="domain" description="Response regulatory" evidence="11">
    <location>
        <begin position="917"/>
        <end position="1032"/>
    </location>
</feature>
<dbReference type="Pfam" id="PF00989">
    <property type="entry name" value="PAS"/>
    <property type="match status" value="1"/>
</dbReference>
<dbReference type="GO" id="GO:0006355">
    <property type="term" value="P:regulation of DNA-templated transcription"/>
    <property type="evidence" value="ECO:0007669"/>
    <property type="project" value="InterPro"/>
</dbReference>
<dbReference type="SUPFAM" id="SSF55785">
    <property type="entry name" value="PYP-like sensor domain (PAS domain)"/>
    <property type="match status" value="4"/>
</dbReference>
<dbReference type="InterPro" id="IPR036890">
    <property type="entry name" value="HATPase_C_sf"/>
</dbReference>
<dbReference type="CDD" id="cd00082">
    <property type="entry name" value="HisKA"/>
    <property type="match status" value="1"/>
</dbReference>
<keyword evidence="4" id="KW-0808">Transferase</keyword>
<dbReference type="Gene3D" id="3.40.50.2300">
    <property type="match status" value="1"/>
</dbReference>
<dbReference type="Gene3D" id="2.10.70.100">
    <property type="match status" value="2"/>
</dbReference>
<dbReference type="PROSITE" id="PS50112">
    <property type="entry name" value="PAS"/>
    <property type="match status" value="1"/>
</dbReference>
<dbReference type="EC" id="2.7.13.3" evidence="2"/>
<dbReference type="Gene3D" id="3.30.565.10">
    <property type="entry name" value="Histidine kinase-like ATPase, C-terminal domain"/>
    <property type="match status" value="1"/>
</dbReference>
<dbReference type="PANTHER" id="PTHR43065:SF42">
    <property type="entry name" value="TWO-COMPONENT SENSOR PPRA"/>
    <property type="match status" value="1"/>
</dbReference>
<dbReference type="Pfam" id="PF00512">
    <property type="entry name" value="HisKA"/>
    <property type="match status" value="1"/>
</dbReference>
<dbReference type="InterPro" id="IPR036097">
    <property type="entry name" value="HisK_dim/P_sf"/>
</dbReference>
<dbReference type="EMBL" id="JAEPBG010000001">
    <property type="protein sequence ID" value="MBK4733440.1"/>
    <property type="molecule type" value="Genomic_DNA"/>
</dbReference>
<dbReference type="InterPro" id="IPR004358">
    <property type="entry name" value="Sig_transdc_His_kin-like_C"/>
</dbReference>
<dbReference type="RefSeq" id="WP_200590203.1">
    <property type="nucleotide sequence ID" value="NZ_JAEPBG010000001.1"/>
</dbReference>
<comment type="catalytic activity">
    <reaction evidence="1">
        <text>ATP + protein L-histidine = ADP + protein N-phospho-L-histidine.</text>
        <dbReference type="EC" id="2.7.13.3"/>
    </reaction>
</comment>
<evidence type="ECO:0000259" key="10">
    <source>
        <dbReference type="PROSITE" id="PS50109"/>
    </source>
</evidence>
<dbReference type="SMART" id="SM00387">
    <property type="entry name" value="HATPase_c"/>
    <property type="match status" value="1"/>
</dbReference>
<keyword evidence="8" id="KW-0902">Two-component regulatory system</keyword>
<dbReference type="SMART" id="SM00086">
    <property type="entry name" value="PAC"/>
    <property type="match status" value="3"/>
</dbReference>
<organism evidence="14 15">
    <name type="scientific">Noviherbaspirillum pedocola</name>
    <dbReference type="NCBI Taxonomy" id="2801341"/>
    <lineage>
        <taxon>Bacteria</taxon>
        <taxon>Pseudomonadati</taxon>
        <taxon>Pseudomonadota</taxon>
        <taxon>Betaproteobacteria</taxon>
        <taxon>Burkholderiales</taxon>
        <taxon>Oxalobacteraceae</taxon>
        <taxon>Noviherbaspirillum</taxon>
    </lineage>
</organism>
<dbReference type="Proteomes" id="UP000622890">
    <property type="component" value="Unassembled WGS sequence"/>
</dbReference>
<feature type="modified residue" description="4-aspartylphosphate" evidence="9">
    <location>
        <position position="967"/>
    </location>
</feature>
<evidence type="ECO:0000256" key="1">
    <source>
        <dbReference type="ARBA" id="ARBA00000085"/>
    </source>
</evidence>
<feature type="domain" description="PAC" evidence="13">
    <location>
        <begin position="607"/>
        <end position="661"/>
    </location>
</feature>
<keyword evidence="3 9" id="KW-0597">Phosphoprotein</keyword>
<protein>
    <recommendedName>
        <fullName evidence="2">histidine kinase</fullName>
        <ecNumber evidence="2">2.7.13.3</ecNumber>
    </recommendedName>
</protein>
<dbReference type="Pfam" id="PF02518">
    <property type="entry name" value="HATPase_c"/>
    <property type="match status" value="1"/>
</dbReference>
<gene>
    <name evidence="14" type="ORF">JJB74_02245</name>
</gene>
<dbReference type="InterPro" id="IPR013655">
    <property type="entry name" value="PAS_fold_3"/>
</dbReference>
<evidence type="ECO:0000256" key="9">
    <source>
        <dbReference type="PROSITE-ProRule" id="PRU00169"/>
    </source>
</evidence>
<dbReference type="InterPro" id="IPR000014">
    <property type="entry name" value="PAS"/>
</dbReference>
<feature type="domain" description="Histidine kinase" evidence="10">
    <location>
        <begin position="674"/>
        <end position="897"/>
    </location>
</feature>
<dbReference type="Gene3D" id="3.30.450.20">
    <property type="entry name" value="PAS domain"/>
    <property type="match status" value="4"/>
</dbReference>
<keyword evidence="7" id="KW-0067">ATP-binding</keyword>
<dbReference type="AlphaFoldDB" id="A0A934SMZ7"/>
<accession>A0A934SMZ7</accession>
<dbReference type="InterPro" id="IPR011006">
    <property type="entry name" value="CheY-like_superfamily"/>
</dbReference>
<feature type="domain" description="PAC" evidence="13">
    <location>
        <begin position="487"/>
        <end position="539"/>
    </location>
</feature>
<evidence type="ECO:0000313" key="14">
    <source>
        <dbReference type="EMBL" id="MBK4733440.1"/>
    </source>
</evidence>
<dbReference type="SMART" id="SM00448">
    <property type="entry name" value="REC"/>
    <property type="match status" value="1"/>
</dbReference>
<dbReference type="InterPro" id="IPR001610">
    <property type="entry name" value="PAC"/>
</dbReference>
<dbReference type="Pfam" id="PF08448">
    <property type="entry name" value="PAS_4"/>
    <property type="match status" value="1"/>
</dbReference>
<name>A0A934SMZ7_9BURK</name>
<dbReference type="InterPro" id="IPR013656">
    <property type="entry name" value="PAS_4"/>
</dbReference>
<dbReference type="Pfam" id="PF00072">
    <property type="entry name" value="Response_reg"/>
    <property type="match status" value="1"/>
</dbReference>
<dbReference type="CDD" id="cd00130">
    <property type="entry name" value="PAS"/>
    <property type="match status" value="3"/>
</dbReference>
<dbReference type="InterPro" id="IPR035965">
    <property type="entry name" value="PAS-like_dom_sf"/>
</dbReference>
<dbReference type="InterPro" id="IPR003594">
    <property type="entry name" value="HATPase_dom"/>
</dbReference>
<feature type="domain" description="PAC" evidence="13">
    <location>
        <begin position="181"/>
        <end position="232"/>
    </location>
</feature>
<evidence type="ECO:0000256" key="6">
    <source>
        <dbReference type="ARBA" id="ARBA00022777"/>
    </source>
</evidence>
<proteinExistence type="predicted"/>
<sequence length="1050" mass="115761">MDEPVAAVLEILRGSLSDGAVFVEDCSAAALDVELAARLAAAGVRAYTIFAAQLSIGASATAQVSIVLADAHERSWDSAQQAALLRLLRAIGGHASVRAAWADQVEHLERLEAAHTLAQVASWNYEPRTGRMRLSPELERMLELSQASTVAGLADFLDAVHPQDRDRVRQAHAAMLDGLVKEVEYRLVQPSGRVRWVHECAALRSGRRGVTVLTAAVRDITQEKRNAEMQEALRRQAERAQQQFRAIFESSPTPYLVLTPERYQIVAVSDTYLKATMVAREQIMGREMFDVFPDDPEGQHATGVAALLASLNRVRASKAPDVMAVQRYPIRRPQEQGGGFETRYWSPINSPVLDADGNVAFIIHRVEDVTDYVFAQQAGREREPLPERAGQEAEIVLRSLELKRLAESLAESEQRFRYISRATNDAVWDWDIKSDALSCGESAGQALGAMLATVATLEDWLDRIDPADRQRVQASLRASVVARNEHWSEEYRLGGDPAAQLEVLHRCFLILDGQGRAVRMVGSILDITERKRQESRLREQAELLDYATDAILLRDLNNRVLYWNRAAELRYGWSAEEVIGRPVSETLYAACPAEDFESAMQALMRTGDFTGRIIQSARDGRRIVVHAHWILVRHQDGSPRAILSVVTDLSEKIAIEQRLAQVQKLESLGRLTGGIAHDFNNWLTVIIGNAEELADELQANPSLAELAEMILMAGQRAAGLTYRLLAFARRQSLEPDLLDQREVLESARPLLERSLHENIVLRLRFPPDSWQVYVDRGQLEASILNLCINARDAMPDGGSLSIEVTNVNVEQASAEDGEALAPGQYVVVAVTDTGVGISHEFLDQVFEPFFTTKGESGGSGLGLSMVYGFAKQSSGNLTIDSEPGHGTVVRLYLPRSNRMALTANAVRSARLSDAGHRILLVEDDPDVRQAIDARLQELGYAVTACATAAQALAMLDSGLQCDLLFTDIIMPSMTGIELAEQARERRPGLRVLLSSGYPFDAFQRQGPVSARYSILCKPYGKNELVDAVDAALNEEPGTLQEPPDAPEGRS</sequence>
<dbReference type="PROSITE" id="PS50110">
    <property type="entry name" value="RESPONSE_REGULATORY"/>
    <property type="match status" value="1"/>
</dbReference>
<evidence type="ECO:0000256" key="2">
    <source>
        <dbReference type="ARBA" id="ARBA00012438"/>
    </source>
</evidence>
<evidence type="ECO:0000256" key="4">
    <source>
        <dbReference type="ARBA" id="ARBA00022679"/>
    </source>
</evidence>
<evidence type="ECO:0000256" key="3">
    <source>
        <dbReference type="ARBA" id="ARBA00022553"/>
    </source>
</evidence>
<dbReference type="SUPFAM" id="SSF55874">
    <property type="entry name" value="ATPase domain of HSP90 chaperone/DNA topoisomerase II/histidine kinase"/>
    <property type="match status" value="1"/>
</dbReference>
<dbReference type="GO" id="GO:0005524">
    <property type="term" value="F:ATP binding"/>
    <property type="evidence" value="ECO:0007669"/>
    <property type="project" value="UniProtKB-KW"/>
</dbReference>
<evidence type="ECO:0000313" key="15">
    <source>
        <dbReference type="Proteomes" id="UP000622890"/>
    </source>
</evidence>
<dbReference type="PROSITE" id="PS50113">
    <property type="entry name" value="PAC"/>
    <property type="match status" value="3"/>
</dbReference>
<keyword evidence="15" id="KW-1185">Reference proteome</keyword>
<keyword evidence="6" id="KW-0418">Kinase</keyword>
<dbReference type="InterPro" id="IPR013767">
    <property type="entry name" value="PAS_fold"/>
</dbReference>
<dbReference type="GO" id="GO:0000155">
    <property type="term" value="F:phosphorelay sensor kinase activity"/>
    <property type="evidence" value="ECO:0007669"/>
    <property type="project" value="InterPro"/>
</dbReference>
<dbReference type="InterPro" id="IPR003661">
    <property type="entry name" value="HisK_dim/P_dom"/>
</dbReference>
<comment type="caution">
    <text evidence="14">The sequence shown here is derived from an EMBL/GenBank/DDBJ whole genome shotgun (WGS) entry which is preliminary data.</text>
</comment>
<keyword evidence="5" id="KW-0547">Nucleotide-binding</keyword>
<dbReference type="SMART" id="SM00091">
    <property type="entry name" value="PAS"/>
    <property type="match status" value="4"/>
</dbReference>
<dbReference type="Gene3D" id="1.10.287.130">
    <property type="match status" value="1"/>
</dbReference>
<dbReference type="Pfam" id="PF08447">
    <property type="entry name" value="PAS_3"/>
    <property type="match status" value="1"/>
</dbReference>
<evidence type="ECO:0000259" key="13">
    <source>
        <dbReference type="PROSITE" id="PS50113"/>
    </source>
</evidence>
<dbReference type="SUPFAM" id="SSF47384">
    <property type="entry name" value="Homodimeric domain of signal transducing histidine kinase"/>
    <property type="match status" value="1"/>
</dbReference>
<dbReference type="NCBIfam" id="TIGR00229">
    <property type="entry name" value="sensory_box"/>
    <property type="match status" value="2"/>
</dbReference>
<dbReference type="SMART" id="SM00388">
    <property type="entry name" value="HisKA"/>
    <property type="match status" value="1"/>
</dbReference>
<dbReference type="PANTHER" id="PTHR43065">
    <property type="entry name" value="SENSOR HISTIDINE KINASE"/>
    <property type="match status" value="1"/>
</dbReference>
<dbReference type="InterPro" id="IPR001789">
    <property type="entry name" value="Sig_transdc_resp-reg_receiver"/>
</dbReference>
<dbReference type="InterPro" id="IPR000700">
    <property type="entry name" value="PAS-assoc_C"/>
</dbReference>
<feature type="domain" description="PAS" evidence="12">
    <location>
        <begin position="536"/>
        <end position="607"/>
    </location>
</feature>
<evidence type="ECO:0000259" key="12">
    <source>
        <dbReference type="PROSITE" id="PS50112"/>
    </source>
</evidence>
<evidence type="ECO:0000256" key="7">
    <source>
        <dbReference type="ARBA" id="ARBA00022840"/>
    </source>
</evidence>
<dbReference type="InterPro" id="IPR005467">
    <property type="entry name" value="His_kinase_dom"/>
</dbReference>
<dbReference type="SUPFAM" id="SSF52172">
    <property type="entry name" value="CheY-like"/>
    <property type="match status" value="1"/>
</dbReference>
<evidence type="ECO:0000256" key="8">
    <source>
        <dbReference type="ARBA" id="ARBA00023012"/>
    </source>
</evidence>